<keyword evidence="1" id="KW-0812">Transmembrane</keyword>
<comment type="caution">
    <text evidence="2">The sequence shown here is derived from an EMBL/GenBank/DDBJ whole genome shotgun (WGS) entry which is preliminary data.</text>
</comment>
<gene>
    <name evidence="2" type="ORF">EDS130_LOCUS7373</name>
</gene>
<evidence type="ECO:0000313" key="3">
    <source>
        <dbReference type="Proteomes" id="UP000663852"/>
    </source>
</evidence>
<dbReference type="OrthoDB" id="9989407at2759"/>
<sequence length="108" mass="12567">MSNVTNKRFNLSIYLLFIILLTDHFLCVQSFVIFDDDQLQKQLDSIRQGVIQQINTDALINSEYSSSTNVAEFQIALQRRFCCMSPISGRKRFTRDLPKQSLLDFLIK</sequence>
<keyword evidence="1" id="KW-1133">Transmembrane helix</keyword>
<proteinExistence type="predicted"/>
<dbReference type="Proteomes" id="UP000663852">
    <property type="component" value="Unassembled WGS sequence"/>
</dbReference>
<organism evidence="2 3">
    <name type="scientific">Adineta ricciae</name>
    <name type="common">Rotifer</name>
    <dbReference type="NCBI Taxonomy" id="249248"/>
    <lineage>
        <taxon>Eukaryota</taxon>
        <taxon>Metazoa</taxon>
        <taxon>Spiralia</taxon>
        <taxon>Gnathifera</taxon>
        <taxon>Rotifera</taxon>
        <taxon>Eurotatoria</taxon>
        <taxon>Bdelloidea</taxon>
        <taxon>Adinetida</taxon>
        <taxon>Adinetidae</taxon>
        <taxon>Adineta</taxon>
    </lineage>
</organism>
<accession>A0A813WJN1</accession>
<dbReference type="EMBL" id="CAJNOJ010000022">
    <property type="protein sequence ID" value="CAF0852188.1"/>
    <property type="molecule type" value="Genomic_DNA"/>
</dbReference>
<dbReference type="AlphaFoldDB" id="A0A813WJN1"/>
<keyword evidence="1" id="KW-0472">Membrane</keyword>
<feature type="transmembrane region" description="Helical" evidence="1">
    <location>
        <begin position="12"/>
        <end position="34"/>
    </location>
</feature>
<reference evidence="2" key="1">
    <citation type="submission" date="2021-02" db="EMBL/GenBank/DDBJ databases">
        <authorList>
            <person name="Nowell W R."/>
        </authorList>
    </citation>
    <scope>NUCLEOTIDE SEQUENCE</scope>
</reference>
<protein>
    <submittedName>
        <fullName evidence="2">Uncharacterized protein</fullName>
    </submittedName>
</protein>
<evidence type="ECO:0000256" key="1">
    <source>
        <dbReference type="SAM" id="Phobius"/>
    </source>
</evidence>
<name>A0A813WJN1_ADIRI</name>
<evidence type="ECO:0000313" key="2">
    <source>
        <dbReference type="EMBL" id="CAF0852188.1"/>
    </source>
</evidence>